<feature type="binding site" description="axial binding residue" evidence="2">
    <location>
        <position position="396"/>
    </location>
    <ligand>
        <name>heme</name>
        <dbReference type="ChEBI" id="CHEBI:30413"/>
    </ligand>
    <ligandPart>
        <name>Fe</name>
        <dbReference type="ChEBI" id="CHEBI:18248"/>
    </ligandPart>
</feature>
<evidence type="ECO:0008006" key="5">
    <source>
        <dbReference type="Google" id="ProtNLM"/>
    </source>
</evidence>
<dbReference type="PRINTS" id="PR00463">
    <property type="entry name" value="EP450I"/>
</dbReference>
<comment type="cofactor">
    <cofactor evidence="2">
        <name>heme</name>
        <dbReference type="ChEBI" id="CHEBI:30413"/>
    </cofactor>
</comment>
<dbReference type="InterPro" id="IPR050121">
    <property type="entry name" value="Cytochrome_P450_monoxygenase"/>
</dbReference>
<dbReference type="InterPro" id="IPR002401">
    <property type="entry name" value="Cyt_P450_E_grp-I"/>
</dbReference>
<keyword evidence="2" id="KW-0349">Heme</keyword>
<keyword evidence="4" id="KW-1185">Reference proteome</keyword>
<evidence type="ECO:0000313" key="3">
    <source>
        <dbReference type="EMBL" id="OXY89908.1"/>
    </source>
</evidence>
<dbReference type="GO" id="GO:0005506">
    <property type="term" value="F:iron ion binding"/>
    <property type="evidence" value="ECO:0007669"/>
    <property type="project" value="InterPro"/>
</dbReference>
<dbReference type="CDD" id="cd11049">
    <property type="entry name" value="CYP170A1-like"/>
    <property type="match status" value="1"/>
</dbReference>
<dbReference type="InterPro" id="IPR001128">
    <property type="entry name" value="Cyt_P450"/>
</dbReference>
<dbReference type="Gene3D" id="1.10.630.10">
    <property type="entry name" value="Cytochrome P450"/>
    <property type="match status" value="1"/>
</dbReference>
<dbReference type="GO" id="GO:0016705">
    <property type="term" value="F:oxidoreductase activity, acting on paired donors, with incorporation or reduction of molecular oxygen"/>
    <property type="evidence" value="ECO:0007669"/>
    <property type="project" value="InterPro"/>
</dbReference>
<comment type="similarity">
    <text evidence="1">Belongs to the cytochrome P450 family.</text>
</comment>
<dbReference type="RefSeq" id="WP_167444346.1">
    <property type="nucleotide sequence ID" value="NZ_MCGQ01000041.1"/>
</dbReference>
<protein>
    <recommendedName>
        <fullName evidence="5">Cytochrome P450</fullName>
    </recommendedName>
</protein>
<gene>
    <name evidence="3" type="ORF">BEK98_36645</name>
</gene>
<dbReference type="GO" id="GO:0004497">
    <property type="term" value="F:monooxygenase activity"/>
    <property type="evidence" value="ECO:0007669"/>
    <property type="project" value="InterPro"/>
</dbReference>
<accession>A0A233S2M5</accession>
<dbReference type="AlphaFoldDB" id="A0A233S2M5"/>
<comment type="caution">
    <text evidence="3">The sequence shown here is derived from an EMBL/GenBank/DDBJ whole genome shotgun (WGS) entry which is preliminary data.</text>
</comment>
<dbReference type="SUPFAM" id="SSF48264">
    <property type="entry name" value="Cytochrome P450"/>
    <property type="match status" value="1"/>
</dbReference>
<dbReference type="Pfam" id="PF00067">
    <property type="entry name" value="p450"/>
    <property type="match status" value="1"/>
</dbReference>
<evidence type="ECO:0000256" key="1">
    <source>
        <dbReference type="ARBA" id="ARBA00010617"/>
    </source>
</evidence>
<proteinExistence type="inferred from homology"/>
<dbReference type="EMBL" id="MCGQ01000041">
    <property type="protein sequence ID" value="OXY89908.1"/>
    <property type="molecule type" value="Genomic_DNA"/>
</dbReference>
<sequence>MTVSATAPTAPVPTAPGRLPLLGHAVPLLRNPVQLLQSIRPIGDIVRIRIGPLDVYVLNSPDLVHQVFASEAATYRKGRFYEKFRPYQGNGLFTTDGDEHQRQRRLVLPAFHRERLRTYTDVMRQVAADHCADWTPGAALDICAEMYALTSEVVAKVLFGGGLDREQVAGIQAWLPVFIQGMGRRVVSPAAWLDRLPTPGNRRFDTAQRRLRGLVDDLVEAHRRDSGDRGDLLSMLVAARDPDTGEPMSPARLRDEAMTFLTAGIETVSTTLTWLYHELATHPEVEKRLTTELDEELGGRPVTFDDLAGLPYTRSVVRETLRLHSPAWMLMRRPAGPTTLGGVALPAGAELLFSPATLHRDPALYPRPLEFRPERWLDGDTAPPPFLPFSTGPYKCLGDHFALTELAATVATVTARWRLVPVSSRAPREVAGAALSPDRLVLTARRRDA</sequence>
<keyword evidence="2" id="KW-0479">Metal-binding</keyword>
<evidence type="ECO:0000313" key="4">
    <source>
        <dbReference type="Proteomes" id="UP000215483"/>
    </source>
</evidence>
<dbReference type="PANTHER" id="PTHR24305">
    <property type="entry name" value="CYTOCHROME P450"/>
    <property type="match status" value="1"/>
</dbReference>
<dbReference type="PRINTS" id="PR00385">
    <property type="entry name" value="P450"/>
</dbReference>
<dbReference type="Proteomes" id="UP000215483">
    <property type="component" value="Unassembled WGS sequence"/>
</dbReference>
<dbReference type="InterPro" id="IPR036396">
    <property type="entry name" value="Cyt_P450_sf"/>
</dbReference>
<reference evidence="3 4" key="1">
    <citation type="submission" date="2016-07" db="EMBL/GenBank/DDBJ databases">
        <title>Draft genome of Streptomyces diastatochromogenes.</title>
        <authorList>
            <person name="Podduturi R."/>
            <person name="Lukassen M.B."/>
            <person name="Clausen N."/>
            <person name="Nielsen J.L."/>
            <person name="Jorgensen N.O."/>
        </authorList>
    </citation>
    <scope>NUCLEOTIDE SEQUENCE [LARGE SCALE GENOMIC DNA]</scope>
    <source>
        <strain evidence="3 4">DSM 40608</strain>
    </source>
</reference>
<name>A0A233S2M5_STRDA</name>
<keyword evidence="2" id="KW-0408">Iron</keyword>
<evidence type="ECO:0000256" key="2">
    <source>
        <dbReference type="PIRSR" id="PIRSR602401-1"/>
    </source>
</evidence>
<dbReference type="GO" id="GO:0020037">
    <property type="term" value="F:heme binding"/>
    <property type="evidence" value="ECO:0007669"/>
    <property type="project" value="InterPro"/>
</dbReference>
<organism evidence="3 4">
    <name type="scientific">Streptomyces diastatochromogenes</name>
    <dbReference type="NCBI Taxonomy" id="42236"/>
    <lineage>
        <taxon>Bacteria</taxon>
        <taxon>Bacillati</taxon>
        <taxon>Actinomycetota</taxon>
        <taxon>Actinomycetes</taxon>
        <taxon>Kitasatosporales</taxon>
        <taxon>Streptomycetaceae</taxon>
        <taxon>Streptomyces</taxon>
    </lineage>
</organism>
<dbReference type="PANTHER" id="PTHR24305:SF166">
    <property type="entry name" value="CYTOCHROME P450 12A4, MITOCHONDRIAL-RELATED"/>
    <property type="match status" value="1"/>
</dbReference>